<organism evidence="1 2">
    <name type="scientific">Reichenbachiella carrageenanivorans</name>
    <dbReference type="NCBI Taxonomy" id="2979869"/>
    <lineage>
        <taxon>Bacteria</taxon>
        <taxon>Pseudomonadati</taxon>
        <taxon>Bacteroidota</taxon>
        <taxon>Cytophagia</taxon>
        <taxon>Cytophagales</taxon>
        <taxon>Reichenbachiellaceae</taxon>
        <taxon>Reichenbachiella</taxon>
    </lineage>
</organism>
<dbReference type="SUPFAM" id="SSF53474">
    <property type="entry name" value="alpha/beta-Hydrolases"/>
    <property type="match status" value="1"/>
</dbReference>
<dbReference type="InterPro" id="IPR010315">
    <property type="entry name" value="DUF915_hydro-like"/>
</dbReference>
<sequence>MRSAFLLLFTLSQCAYTLAQTKERYYLDATDHTANYYEVFYESNTTIEQVLVLIPGFGETPERVILQTDLPLLTVKNGILTIIPVLADGVLSLGVDEQSQKSLQRIIEHATLKYNIKSTPLSIGGFSIGGSAAIKYAEQATQQATTPQPIKVFAIDPPLDFERFYQSAKRRIRLSKDGEANKEDLYITQRIEVAFGGPPETALTNYHRISPYSYSDTSQSNIKPLIHTALRIYTEPDVHWWISERGNDYSGMNALDASCIINELNRLGNSQATLITTQNKGFRKPDNRKHPHAWSIVDNEALITWLKN</sequence>
<dbReference type="Proteomes" id="UP001062165">
    <property type="component" value="Chromosome"/>
</dbReference>
<proteinExistence type="predicted"/>
<protein>
    <submittedName>
        <fullName evidence="1">Alpha/beta hydrolase</fullName>
    </submittedName>
</protein>
<dbReference type="EMBL" id="CP106735">
    <property type="protein sequence ID" value="UXX79605.1"/>
    <property type="molecule type" value="Genomic_DNA"/>
</dbReference>
<evidence type="ECO:0000313" key="1">
    <source>
        <dbReference type="EMBL" id="UXX79605.1"/>
    </source>
</evidence>
<reference evidence="1" key="1">
    <citation type="submission" date="2022-10" db="EMBL/GenBank/DDBJ databases">
        <title>Comparative genomics and taxonomic characterization of three novel marine species of genus Reichenbachiella exhibiting antioxidant and polysaccharide degradation activities.</title>
        <authorList>
            <person name="Muhammad N."/>
            <person name="Lee Y.-J."/>
            <person name="Ko J."/>
            <person name="Kim S.-G."/>
        </authorList>
    </citation>
    <scope>NUCLEOTIDE SEQUENCE</scope>
    <source>
        <strain evidence="1">Wsw4-B4</strain>
    </source>
</reference>
<dbReference type="GO" id="GO:0016787">
    <property type="term" value="F:hydrolase activity"/>
    <property type="evidence" value="ECO:0007669"/>
    <property type="project" value="UniProtKB-KW"/>
</dbReference>
<dbReference type="InterPro" id="IPR029058">
    <property type="entry name" value="AB_hydrolase_fold"/>
</dbReference>
<dbReference type="RefSeq" id="WP_263051336.1">
    <property type="nucleotide sequence ID" value="NZ_CP106735.1"/>
</dbReference>
<gene>
    <name evidence="1" type="ORF">N7E81_00580</name>
</gene>
<dbReference type="Gene3D" id="3.40.50.1820">
    <property type="entry name" value="alpha/beta hydrolase"/>
    <property type="match status" value="1"/>
</dbReference>
<keyword evidence="2" id="KW-1185">Reference proteome</keyword>
<name>A0ABY6D1W1_9BACT</name>
<accession>A0ABY6D1W1</accession>
<evidence type="ECO:0000313" key="2">
    <source>
        <dbReference type="Proteomes" id="UP001062165"/>
    </source>
</evidence>
<keyword evidence="1" id="KW-0378">Hydrolase</keyword>
<dbReference type="Pfam" id="PF06028">
    <property type="entry name" value="DUF915"/>
    <property type="match status" value="1"/>
</dbReference>